<dbReference type="Proteomes" id="UP000230008">
    <property type="component" value="Chromosome"/>
</dbReference>
<dbReference type="Pfam" id="PF03364">
    <property type="entry name" value="Polyketide_cyc"/>
    <property type="match status" value="1"/>
</dbReference>
<organism evidence="5 6">
    <name type="scientific">Candidatus Williamhamiltonella defendens</name>
    <dbReference type="NCBI Taxonomy" id="138072"/>
    <lineage>
        <taxon>Bacteria</taxon>
        <taxon>Pseudomonadati</taxon>
        <taxon>Pseudomonadota</taxon>
        <taxon>Gammaproteobacteria</taxon>
        <taxon>Enterobacterales</taxon>
        <taxon>Enterobacteriaceae</taxon>
        <taxon>aphid secondary symbionts</taxon>
        <taxon>Candidatus Williamhamiltonella</taxon>
    </lineage>
</organism>
<proteinExistence type="inferred from homology"/>
<dbReference type="EMBL" id="CP017613">
    <property type="protein sequence ID" value="ATW33219.1"/>
    <property type="molecule type" value="Genomic_DNA"/>
</dbReference>
<comment type="similarity">
    <text evidence="1">Belongs to the ribosome association toxin RatA family.</text>
</comment>
<gene>
    <name evidence="4" type="ORF">BJP41_01440</name>
    <name evidence="5" type="ORF">BJP43_01760</name>
</gene>
<evidence type="ECO:0000256" key="1">
    <source>
        <dbReference type="ARBA" id="ARBA00008918"/>
    </source>
</evidence>
<dbReference type="GO" id="GO:0048039">
    <property type="term" value="F:ubiquinone binding"/>
    <property type="evidence" value="ECO:0007669"/>
    <property type="project" value="InterPro"/>
</dbReference>
<dbReference type="PANTHER" id="PTHR12901">
    <property type="entry name" value="SPERM PROTEIN HOMOLOG"/>
    <property type="match status" value="1"/>
</dbReference>
<sequence>MLGIHRSALIPFSADKMYKLINDVCAYPEFLPGCVGSKVINVTDNEMIAAVKIAKAGIHKTFITRNTLMTNRSINIELIEGPFRALTGSWKLTALSPRACQIDFHLDFEFTNKLLALAFGGLFKDLGENMLEAFTKRAKVIYGVDERIAF</sequence>
<evidence type="ECO:0000313" key="5">
    <source>
        <dbReference type="EMBL" id="ATW33219.1"/>
    </source>
</evidence>
<dbReference type="InterPro" id="IPR044996">
    <property type="entry name" value="COQ10-like"/>
</dbReference>
<dbReference type="SUPFAM" id="SSF55961">
    <property type="entry name" value="Bet v1-like"/>
    <property type="match status" value="1"/>
</dbReference>
<dbReference type="InterPro" id="IPR005031">
    <property type="entry name" value="COQ10_START"/>
</dbReference>
<evidence type="ECO:0000313" key="6">
    <source>
        <dbReference type="Proteomes" id="UP000229055"/>
    </source>
</evidence>
<reference evidence="5" key="3">
    <citation type="journal article" date="2018" name="Genome Biol. Evol.">
        <title>Culture-Facilitated Comparative Genomics of the Facultative Symbiont Hamiltonella defensa.</title>
        <authorList>
            <person name="Chevignon G."/>
            <person name="Boyd B.M."/>
            <person name="Brandt J.W."/>
            <person name="Oliver K.M."/>
            <person name="Strand M.R."/>
        </authorList>
    </citation>
    <scope>NUCLEOTIDE SEQUENCE</scope>
    <source>
        <strain evidence="4">A2C</strain>
        <strain evidence="5">ZA17</strain>
    </source>
</reference>
<name>A0A2D3T6R4_9ENTR</name>
<reference evidence="6 7" key="1">
    <citation type="submission" date="2016-10" db="EMBL/GenBank/DDBJ databases">
        <authorList>
            <person name="Chevignon G."/>
        </authorList>
    </citation>
    <scope>NUCLEOTIDE SEQUENCE [LARGE SCALE GENOMIC DNA]</scope>
    <source>
        <strain evidence="7">A2C</strain>
        <strain evidence="6">ZA17</strain>
    </source>
</reference>
<evidence type="ECO:0000256" key="2">
    <source>
        <dbReference type="ARBA" id="ARBA00022649"/>
    </source>
</evidence>
<keyword evidence="2" id="KW-1277">Toxin-antitoxin system</keyword>
<evidence type="ECO:0000259" key="3">
    <source>
        <dbReference type="Pfam" id="PF03364"/>
    </source>
</evidence>
<dbReference type="CDD" id="cd07813">
    <property type="entry name" value="COQ10p_like"/>
    <property type="match status" value="1"/>
</dbReference>
<accession>A0A2D3T6R4</accession>
<dbReference type="Proteomes" id="UP000229055">
    <property type="component" value="Chromosome"/>
</dbReference>
<keyword evidence="5" id="KW-0830">Ubiquinone</keyword>
<reference evidence="6 7" key="2">
    <citation type="submission" date="2017-11" db="EMBL/GenBank/DDBJ databases">
        <title>PacBio sequencing of new strain of the secondary endosymbiont Candidatus Hamiltonella defensa.</title>
        <authorList>
            <person name="Strand M.R."/>
            <person name="Oliver K."/>
        </authorList>
    </citation>
    <scope>NUCLEOTIDE SEQUENCE [LARGE SCALE GENOMIC DNA]</scope>
    <source>
        <strain evidence="7">A2C</strain>
        <strain evidence="6">ZA17</strain>
    </source>
</reference>
<protein>
    <submittedName>
        <fullName evidence="5">Ubiquinone-binding protein</fullName>
    </submittedName>
</protein>
<dbReference type="GO" id="GO:0045333">
    <property type="term" value="P:cellular respiration"/>
    <property type="evidence" value="ECO:0007669"/>
    <property type="project" value="InterPro"/>
</dbReference>
<evidence type="ECO:0000313" key="4">
    <source>
        <dbReference type="EMBL" id="ATW29231.1"/>
    </source>
</evidence>
<evidence type="ECO:0000313" key="7">
    <source>
        <dbReference type="Proteomes" id="UP000230008"/>
    </source>
</evidence>
<dbReference type="RefSeq" id="WP_100096117.1">
    <property type="nucleotide sequence ID" value="NZ_CADIJH010000002.1"/>
</dbReference>
<feature type="domain" description="Coenzyme Q-binding protein COQ10 START" evidence="3">
    <location>
        <begin position="10"/>
        <end position="135"/>
    </location>
</feature>
<dbReference type="PANTHER" id="PTHR12901:SF10">
    <property type="entry name" value="COENZYME Q-BINDING PROTEIN COQ10, MITOCHONDRIAL"/>
    <property type="match status" value="1"/>
</dbReference>
<dbReference type="InterPro" id="IPR023393">
    <property type="entry name" value="START-like_dom_sf"/>
</dbReference>
<dbReference type="Gene3D" id="3.30.530.20">
    <property type="match status" value="1"/>
</dbReference>
<dbReference type="AlphaFoldDB" id="A0A2D3T6R4"/>
<dbReference type="EMBL" id="CP017606">
    <property type="protein sequence ID" value="ATW29231.1"/>
    <property type="molecule type" value="Genomic_DNA"/>
</dbReference>